<dbReference type="Gene3D" id="2.60.120.200">
    <property type="match status" value="1"/>
</dbReference>
<gene>
    <name evidence="6" type="primary">LOC106531615</name>
</gene>
<dbReference type="SMART" id="SM00908">
    <property type="entry name" value="Gal-bind_lectin"/>
    <property type="match status" value="1"/>
</dbReference>
<dbReference type="RefSeq" id="XP_013882975.1">
    <property type="nucleotide sequence ID" value="XM_014027521.1"/>
</dbReference>
<dbReference type="PROSITE" id="PS51304">
    <property type="entry name" value="GALECTIN"/>
    <property type="match status" value="1"/>
</dbReference>
<keyword evidence="5" id="KW-1185">Reference proteome</keyword>
<dbReference type="SUPFAM" id="SSF49899">
    <property type="entry name" value="Concanavalin A-like lectins/glucanases"/>
    <property type="match status" value="1"/>
</dbReference>
<feature type="domain" description="Galectin" evidence="4">
    <location>
        <begin position="38"/>
        <end position="136"/>
    </location>
</feature>
<dbReference type="InterPro" id="IPR013320">
    <property type="entry name" value="ConA-like_dom_sf"/>
</dbReference>
<evidence type="ECO:0000313" key="5">
    <source>
        <dbReference type="Proteomes" id="UP000192220"/>
    </source>
</evidence>
<evidence type="ECO:0000256" key="2">
    <source>
        <dbReference type="RuleBase" id="RU102079"/>
    </source>
</evidence>
<dbReference type="InParanoid" id="A0A2I4CSK8"/>
<dbReference type="AlphaFoldDB" id="A0A2I4CSK8"/>
<dbReference type="Proteomes" id="UP000192220">
    <property type="component" value="Unplaced"/>
</dbReference>
<name>A0A2I4CSK8_AUSLI</name>
<evidence type="ECO:0000256" key="3">
    <source>
        <dbReference type="SAM" id="MobiDB-lite"/>
    </source>
</evidence>
<dbReference type="InterPro" id="IPR044156">
    <property type="entry name" value="Galectin-like"/>
</dbReference>
<dbReference type="InterPro" id="IPR001079">
    <property type="entry name" value="Galectin_CRD"/>
</dbReference>
<dbReference type="OrthoDB" id="5795596at2759"/>
<evidence type="ECO:0000256" key="1">
    <source>
        <dbReference type="ARBA" id="ARBA00022734"/>
    </source>
</evidence>
<accession>A0A2I4CSK8</accession>
<evidence type="ECO:0000313" key="6">
    <source>
        <dbReference type="RefSeq" id="XP_013882975.1"/>
    </source>
</evidence>
<dbReference type="GO" id="GO:0030246">
    <property type="term" value="F:carbohydrate binding"/>
    <property type="evidence" value="ECO:0007669"/>
    <property type="project" value="UniProtKB-UniRule"/>
</dbReference>
<dbReference type="PANTHER" id="PTHR11346">
    <property type="entry name" value="GALECTIN"/>
    <property type="match status" value="1"/>
</dbReference>
<dbReference type="PANTHER" id="PTHR11346:SF86">
    <property type="entry name" value="GALECTIN"/>
    <property type="match status" value="1"/>
</dbReference>
<evidence type="ECO:0000259" key="4">
    <source>
        <dbReference type="PROSITE" id="PS51304"/>
    </source>
</evidence>
<keyword evidence="1 2" id="KW-0430">Lectin</keyword>
<organism evidence="5 6">
    <name type="scientific">Austrofundulus limnaeus</name>
    <name type="common">Annual killifish</name>
    <dbReference type="NCBI Taxonomy" id="52670"/>
    <lineage>
        <taxon>Eukaryota</taxon>
        <taxon>Metazoa</taxon>
        <taxon>Chordata</taxon>
        <taxon>Craniata</taxon>
        <taxon>Vertebrata</taxon>
        <taxon>Euteleostomi</taxon>
        <taxon>Actinopterygii</taxon>
        <taxon>Neopterygii</taxon>
        <taxon>Teleostei</taxon>
        <taxon>Neoteleostei</taxon>
        <taxon>Acanthomorphata</taxon>
        <taxon>Ovalentaria</taxon>
        <taxon>Atherinomorphae</taxon>
        <taxon>Cyprinodontiformes</taxon>
        <taxon>Rivulidae</taxon>
        <taxon>Austrofundulus</taxon>
    </lineage>
</organism>
<dbReference type="KEGG" id="alim:106531615"/>
<dbReference type="GeneID" id="106531615"/>
<sequence>MATSWRRRLRSWYPLQSCTLHQGPSGMEEQDKKENEEYKGDIKGGMRPSMKLVIMGIVNKKPKSIEVCLSTKPQEEEEEADVGLQMKVSFMDKAVQRSARLAGKWGPCENTISFFPFAPGEAFKISLQERPVSSSQ</sequence>
<dbReference type="Pfam" id="PF00337">
    <property type="entry name" value="Gal-bind_lectin"/>
    <property type="match status" value="1"/>
</dbReference>
<proteinExistence type="predicted"/>
<protein>
    <recommendedName>
        <fullName evidence="2">Galectin</fullName>
    </recommendedName>
</protein>
<feature type="region of interest" description="Disordered" evidence="3">
    <location>
        <begin position="20"/>
        <end position="44"/>
    </location>
</feature>
<reference evidence="6" key="1">
    <citation type="submission" date="2025-08" db="UniProtKB">
        <authorList>
            <consortium name="RefSeq"/>
        </authorList>
    </citation>
    <scope>IDENTIFICATION</scope>
</reference>
<feature type="compositionally biased region" description="Basic and acidic residues" evidence="3">
    <location>
        <begin position="29"/>
        <end position="44"/>
    </location>
</feature>